<organism evidence="1">
    <name type="scientific">Timema monikensis</name>
    <dbReference type="NCBI Taxonomy" id="170555"/>
    <lineage>
        <taxon>Eukaryota</taxon>
        <taxon>Metazoa</taxon>
        <taxon>Ecdysozoa</taxon>
        <taxon>Arthropoda</taxon>
        <taxon>Hexapoda</taxon>
        <taxon>Insecta</taxon>
        <taxon>Pterygota</taxon>
        <taxon>Neoptera</taxon>
        <taxon>Polyneoptera</taxon>
        <taxon>Phasmatodea</taxon>
        <taxon>Timematodea</taxon>
        <taxon>Timematoidea</taxon>
        <taxon>Timematidae</taxon>
        <taxon>Timema</taxon>
    </lineage>
</organism>
<dbReference type="AlphaFoldDB" id="A0A7R9EEM3"/>
<name>A0A7R9EEM3_9NEOP</name>
<evidence type="ECO:0000313" key="1">
    <source>
        <dbReference type="EMBL" id="CAD7432595.1"/>
    </source>
</evidence>
<accession>A0A7R9EEM3</accession>
<dbReference type="EMBL" id="OB795707">
    <property type="protein sequence ID" value="CAD7432595.1"/>
    <property type="molecule type" value="Genomic_DNA"/>
</dbReference>
<protein>
    <submittedName>
        <fullName evidence="1">Uncharacterized protein</fullName>
    </submittedName>
</protein>
<sequence length="609" mass="68894">MTSSQPWRQHDGPTRRVETRIDIEVIDPGNELRYRNSPRHQFGRQTRQVGTRKEQTRIAYIHDECVDQIVAIACDVCRPHIPSVDGDVDEVPHLTKTRPARCQIGDPFESCVLFLADDNHTLDIGRKVVLDTHANDDSIAVDSVQREQFVENTGDGERLHRLCFAGANVLTLHYVWWLWEARTNEHIAMKFEADSPHFVKTVMTSYHVLEGATICVQTGLSPTHHILERPCHWADGCNEENGTNYVPLGHPTSNINLLRIKRVIHVSRWDIHLPEYGNFESLRILTGETKPRPRTKCSTECLDFPRDMSETIDSTRLFSLGQDRLDASSQSFIFWIVSSDIVDHLQHGRPIKSPWFSVSSTRPKFWICSVPVPIPGGLEVNDRLSDRNENGGEIVDSPQLNTFNAVSGFGPFAVLATYVAEVHAAPYRASAVMFLGIAFGAMNLLIPVTHHRVDHESIEEIEVEYWTTKRLRTHTEYSKLVINLVEEKEQQSEKFKSRTVKCSLEMGWKQLLPLFKAPYLTTALLMLAIEFLAMMSSVPDLLFSFVIAREDCLPANPSSPPPSLPITKTSSQDFTVTIASAFTFSSATQTLSYRLFSTLALFNTIKANR</sequence>
<proteinExistence type="predicted"/>
<gene>
    <name evidence="1" type="ORF">TMSB3V08_LOCUS9300</name>
</gene>
<reference evidence="1" key="1">
    <citation type="submission" date="2020-11" db="EMBL/GenBank/DDBJ databases">
        <authorList>
            <person name="Tran Van P."/>
        </authorList>
    </citation>
    <scope>NUCLEOTIDE SEQUENCE</scope>
</reference>